<keyword evidence="2" id="KW-1185">Reference proteome</keyword>
<dbReference type="EMBL" id="JAWDJW010002647">
    <property type="protein sequence ID" value="KAK3077639.1"/>
    <property type="molecule type" value="Genomic_DNA"/>
</dbReference>
<accession>A0ACC3DLQ8</accession>
<reference evidence="1" key="1">
    <citation type="submission" date="2024-09" db="EMBL/GenBank/DDBJ databases">
        <title>Black Yeasts Isolated from many extreme environments.</title>
        <authorList>
            <person name="Coleine C."/>
            <person name="Stajich J.E."/>
            <person name="Selbmann L."/>
        </authorList>
    </citation>
    <scope>NUCLEOTIDE SEQUENCE</scope>
    <source>
        <strain evidence="1">CCFEE 5737</strain>
    </source>
</reference>
<protein>
    <submittedName>
        <fullName evidence="1">Uncharacterized protein</fullName>
    </submittedName>
</protein>
<proteinExistence type="predicted"/>
<dbReference type="Proteomes" id="UP001186974">
    <property type="component" value="Unassembled WGS sequence"/>
</dbReference>
<comment type="caution">
    <text evidence="1">The sequence shown here is derived from an EMBL/GenBank/DDBJ whole genome shotgun (WGS) entry which is preliminary data.</text>
</comment>
<evidence type="ECO:0000313" key="2">
    <source>
        <dbReference type="Proteomes" id="UP001186974"/>
    </source>
</evidence>
<evidence type="ECO:0000313" key="1">
    <source>
        <dbReference type="EMBL" id="KAK3077639.1"/>
    </source>
</evidence>
<feature type="non-terminal residue" evidence="1">
    <location>
        <position position="1"/>
    </location>
</feature>
<organism evidence="1 2">
    <name type="scientific">Coniosporium uncinatum</name>
    <dbReference type="NCBI Taxonomy" id="93489"/>
    <lineage>
        <taxon>Eukaryota</taxon>
        <taxon>Fungi</taxon>
        <taxon>Dikarya</taxon>
        <taxon>Ascomycota</taxon>
        <taxon>Pezizomycotina</taxon>
        <taxon>Dothideomycetes</taxon>
        <taxon>Dothideomycetes incertae sedis</taxon>
        <taxon>Coniosporium</taxon>
    </lineage>
</organism>
<name>A0ACC3DLQ8_9PEZI</name>
<gene>
    <name evidence="1" type="ORF">LTS18_009696</name>
</gene>
<sequence>TTRIIESAHKFGGSNIKRFILLGSAVAVLNSFEDLSREGKPYNKSDWNPA</sequence>